<dbReference type="AlphaFoldDB" id="A0A2B7YBW8"/>
<sequence>MENKPWKLHKLYEVNDPPIDPKMHRHKYLENLQRDLSMFRRYIKKTFEHATPGVIKFAEGWRDYIEKVFEKEIKKHPLRQHSVNTVLCRIATARGDKLKETEDKYNKLESKNPSLLTDDDEEFLLAYERDEKRAMTAFWALYQIRWKKRKPDKPIDSEVKKRFEADFAPVPEGDDDDGSEEVIEAAARGAAPVFDPALKADPNAAIVFNRIFGSNFRVDAGVLPRAPPGTRPLTPAVAAAAAALKKASTSTLCGPRAGAPTGPHPFAATAAAVAFDRADSGAADDDFLGSDQSTIRAPRPQPPPST</sequence>
<evidence type="ECO:0000313" key="3">
    <source>
        <dbReference type="Proteomes" id="UP000223968"/>
    </source>
</evidence>
<proteinExistence type="predicted"/>
<dbReference type="EMBL" id="PDNB01000006">
    <property type="protein sequence ID" value="PGH18087.1"/>
    <property type="molecule type" value="Genomic_DNA"/>
</dbReference>
<accession>A0A2B7YBW8</accession>
<feature type="region of interest" description="Disordered" evidence="1">
    <location>
        <begin position="281"/>
        <end position="306"/>
    </location>
</feature>
<evidence type="ECO:0000313" key="2">
    <source>
        <dbReference type="EMBL" id="PGH18087.1"/>
    </source>
</evidence>
<protein>
    <submittedName>
        <fullName evidence="2">Uncharacterized protein</fullName>
    </submittedName>
</protein>
<organism evidence="2 3">
    <name type="scientific">Helicocarpus griseus UAMH5409</name>
    <dbReference type="NCBI Taxonomy" id="1447875"/>
    <lineage>
        <taxon>Eukaryota</taxon>
        <taxon>Fungi</taxon>
        <taxon>Dikarya</taxon>
        <taxon>Ascomycota</taxon>
        <taxon>Pezizomycotina</taxon>
        <taxon>Eurotiomycetes</taxon>
        <taxon>Eurotiomycetidae</taxon>
        <taxon>Onygenales</taxon>
        <taxon>Ajellomycetaceae</taxon>
        <taxon>Helicocarpus</taxon>
    </lineage>
</organism>
<dbReference type="Proteomes" id="UP000223968">
    <property type="component" value="Unassembled WGS sequence"/>
</dbReference>
<comment type="caution">
    <text evidence="2">The sequence shown here is derived from an EMBL/GenBank/DDBJ whole genome shotgun (WGS) entry which is preliminary data.</text>
</comment>
<evidence type="ECO:0000256" key="1">
    <source>
        <dbReference type="SAM" id="MobiDB-lite"/>
    </source>
</evidence>
<keyword evidence="3" id="KW-1185">Reference proteome</keyword>
<reference evidence="2 3" key="1">
    <citation type="submission" date="2017-10" db="EMBL/GenBank/DDBJ databases">
        <title>Comparative genomics in systemic dimorphic fungi from Ajellomycetaceae.</title>
        <authorList>
            <person name="Munoz J.F."/>
            <person name="Mcewen J.G."/>
            <person name="Clay O.K."/>
            <person name="Cuomo C.A."/>
        </authorList>
    </citation>
    <scope>NUCLEOTIDE SEQUENCE [LARGE SCALE GENOMIC DNA]</scope>
    <source>
        <strain evidence="2 3">UAMH5409</strain>
    </source>
</reference>
<gene>
    <name evidence="2" type="ORF">AJ79_00715</name>
</gene>
<name>A0A2B7YBW8_9EURO</name>